<dbReference type="GO" id="GO:0016020">
    <property type="term" value="C:membrane"/>
    <property type="evidence" value="ECO:0007669"/>
    <property type="project" value="UniProtKB-SubCell"/>
</dbReference>
<dbReference type="PANTHER" id="PTHR31620">
    <property type="entry name" value="PROTEIN RETICULATA-RELATED 2, CHLOROPLASTIC-RELATED"/>
    <property type="match status" value="1"/>
</dbReference>
<evidence type="ECO:0000256" key="6">
    <source>
        <dbReference type="ARBA" id="ARBA00022692"/>
    </source>
</evidence>
<evidence type="ECO:0000256" key="1">
    <source>
        <dbReference type="ARBA" id="ARBA00004141"/>
    </source>
</evidence>
<keyword evidence="7" id="KW-0809">Transit peptide</keyword>
<comment type="caution">
    <text evidence="10">The sequence shown here is derived from an EMBL/GenBank/DDBJ whole genome shotgun (WGS) entry which is preliminary data.</text>
</comment>
<dbReference type="GO" id="GO:0009507">
    <property type="term" value="C:chloroplast"/>
    <property type="evidence" value="ECO:0007669"/>
    <property type="project" value="UniProtKB-SubCell"/>
</dbReference>
<gene>
    <name evidence="10" type="ORF">WJX84_002591</name>
</gene>
<keyword evidence="4" id="KW-0150">Chloroplast</keyword>
<proteinExistence type="inferred from homology"/>
<keyword evidence="6" id="KW-0812">Transmembrane</keyword>
<dbReference type="AlphaFoldDB" id="A0AAW1T2D3"/>
<evidence type="ECO:0000256" key="7">
    <source>
        <dbReference type="ARBA" id="ARBA00022946"/>
    </source>
</evidence>
<sequence length="115" mass="11922">MIFALVGFGAGIAGTAISNGLLALRKKMDPNFESQNEAPNVLLNAATWGTHMGVSSNLRYQILNGVDMVMQPALGPTTFKVLTSVLRTINNVAGGISFVLLAKMAGVQSAATADA</sequence>
<comment type="subcellular location">
    <subcellularLocation>
        <location evidence="1">Membrane</location>
        <topology evidence="1">Multi-pass membrane protein</topology>
    </subcellularLocation>
    <subcellularLocation>
        <location evidence="2">Plastid</location>
        <location evidence="2">Chloroplast</location>
    </subcellularLocation>
</comment>
<evidence type="ECO:0000256" key="3">
    <source>
        <dbReference type="ARBA" id="ARBA00010793"/>
    </source>
</evidence>
<keyword evidence="11" id="KW-1185">Reference proteome</keyword>
<evidence type="ECO:0000313" key="11">
    <source>
        <dbReference type="Proteomes" id="UP001485043"/>
    </source>
</evidence>
<reference evidence="10 11" key="1">
    <citation type="journal article" date="2024" name="Nat. Commun.">
        <title>Phylogenomics reveals the evolutionary origins of lichenization in chlorophyte algae.</title>
        <authorList>
            <person name="Puginier C."/>
            <person name="Libourel C."/>
            <person name="Otte J."/>
            <person name="Skaloud P."/>
            <person name="Haon M."/>
            <person name="Grisel S."/>
            <person name="Petersen M."/>
            <person name="Berrin J.G."/>
            <person name="Delaux P.M."/>
            <person name="Dal Grande F."/>
            <person name="Keller J."/>
        </authorList>
    </citation>
    <scope>NUCLEOTIDE SEQUENCE [LARGE SCALE GENOMIC DNA]</scope>
    <source>
        <strain evidence="10 11">SAG 2523</strain>
    </source>
</reference>
<keyword evidence="5" id="KW-0934">Plastid</keyword>
<keyword evidence="8" id="KW-1133">Transmembrane helix</keyword>
<evidence type="ECO:0000256" key="9">
    <source>
        <dbReference type="ARBA" id="ARBA00023136"/>
    </source>
</evidence>
<evidence type="ECO:0000256" key="4">
    <source>
        <dbReference type="ARBA" id="ARBA00022528"/>
    </source>
</evidence>
<keyword evidence="9" id="KW-0472">Membrane</keyword>
<protein>
    <submittedName>
        <fullName evidence="10">Uncharacterized protein</fullName>
    </submittedName>
</protein>
<organism evidence="10 11">
    <name type="scientific">Apatococcus fuscideae</name>
    <dbReference type="NCBI Taxonomy" id="2026836"/>
    <lineage>
        <taxon>Eukaryota</taxon>
        <taxon>Viridiplantae</taxon>
        <taxon>Chlorophyta</taxon>
        <taxon>core chlorophytes</taxon>
        <taxon>Trebouxiophyceae</taxon>
        <taxon>Chlorellales</taxon>
        <taxon>Chlorellaceae</taxon>
        <taxon>Apatococcus</taxon>
    </lineage>
</organism>
<name>A0AAW1T2D3_9CHLO</name>
<comment type="similarity">
    <text evidence="3">Belongs to the RETICULATA family.</text>
</comment>
<accession>A0AAW1T2D3</accession>
<dbReference type="PANTHER" id="PTHR31620:SF15">
    <property type="entry name" value="PROTEIN RETICULATA-RELATED 2, CHLOROPLASTIC-RELATED"/>
    <property type="match status" value="1"/>
</dbReference>
<evidence type="ECO:0000256" key="8">
    <source>
        <dbReference type="ARBA" id="ARBA00022989"/>
    </source>
</evidence>
<evidence type="ECO:0000256" key="2">
    <source>
        <dbReference type="ARBA" id="ARBA00004229"/>
    </source>
</evidence>
<evidence type="ECO:0000256" key="5">
    <source>
        <dbReference type="ARBA" id="ARBA00022640"/>
    </source>
</evidence>
<dbReference type="EMBL" id="JALJOV010000549">
    <property type="protein sequence ID" value="KAK9862832.1"/>
    <property type="molecule type" value="Genomic_DNA"/>
</dbReference>
<dbReference type="Proteomes" id="UP001485043">
    <property type="component" value="Unassembled WGS sequence"/>
</dbReference>
<dbReference type="InterPro" id="IPR021825">
    <property type="entry name" value="RETICULATA-related"/>
</dbReference>
<evidence type="ECO:0000313" key="10">
    <source>
        <dbReference type="EMBL" id="KAK9862832.1"/>
    </source>
</evidence>
<dbReference type="Pfam" id="PF11891">
    <property type="entry name" value="RETICULATA-like"/>
    <property type="match status" value="1"/>
</dbReference>